<feature type="domain" description="Ras-associating" evidence="7">
    <location>
        <begin position="1600"/>
        <end position="1692"/>
    </location>
</feature>
<feature type="compositionally biased region" description="Polar residues" evidence="5">
    <location>
        <begin position="1167"/>
        <end position="1198"/>
    </location>
</feature>
<dbReference type="EMBL" id="CALNXK010000109">
    <property type="protein sequence ID" value="CAH3157965.1"/>
    <property type="molecule type" value="Genomic_DNA"/>
</dbReference>
<dbReference type="InterPro" id="IPR000159">
    <property type="entry name" value="RA_dom"/>
</dbReference>
<dbReference type="PROSITE" id="PS50200">
    <property type="entry name" value="RA"/>
    <property type="match status" value="2"/>
</dbReference>
<dbReference type="Pfam" id="PF07647">
    <property type="entry name" value="SAM_2"/>
    <property type="match status" value="1"/>
</dbReference>
<evidence type="ECO:0000313" key="8">
    <source>
        <dbReference type="EMBL" id="CAH3157965.1"/>
    </source>
</evidence>
<feature type="compositionally biased region" description="Basic and acidic residues" evidence="5">
    <location>
        <begin position="1822"/>
        <end position="1835"/>
    </location>
</feature>
<evidence type="ECO:0000259" key="6">
    <source>
        <dbReference type="PROSITE" id="PS50105"/>
    </source>
</evidence>
<dbReference type="Gene3D" id="1.10.150.50">
    <property type="entry name" value="Transcription Factor, Ets-1"/>
    <property type="match status" value="1"/>
</dbReference>
<feature type="region of interest" description="Disordered" evidence="5">
    <location>
        <begin position="863"/>
        <end position="906"/>
    </location>
</feature>
<dbReference type="InterPro" id="IPR029071">
    <property type="entry name" value="Ubiquitin-like_domsf"/>
</dbReference>
<evidence type="ECO:0000256" key="4">
    <source>
        <dbReference type="SAM" id="Coils"/>
    </source>
</evidence>
<feature type="region of interest" description="Disordered" evidence="5">
    <location>
        <begin position="1"/>
        <end position="65"/>
    </location>
</feature>
<dbReference type="Gene3D" id="3.10.20.90">
    <property type="entry name" value="Phosphatidylinositol 3-kinase Catalytic Subunit, Chain A, domain 1"/>
    <property type="match status" value="2"/>
</dbReference>
<keyword evidence="3" id="KW-0539">Nucleus</keyword>
<dbReference type="SUPFAM" id="SSF54236">
    <property type="entry name" value="Ubiquitin-like"/>
    <property type="match status" value="2"/>
</dbReference>
<feature type="region of interest" description="Disordered" evidence="5">
    <location>
        <begin position="1452"/>
        <end position="1560"/>
    </location>
</feature>
<dbReference type="SMART" id="SM00454">
    <property type="entry name" value="SAM"/>
    <property type="match status" value="1"/>
</dbReference>
<reference evidence="8 9" key="1">
    <citation type="submission" date="2022-05" db="EMBL/GenBank/DDBJ databases">
        <authorList>
            <consortium name="Genoscope - CEA"/>
            <person name="William W."/>
        </authorList>
    </citation>
    <scope>NUCLEOTIDE SEQUENCE [LARGE SCALE GENOMIC DNA]</scope>
</reference>
<feature type="compositionally biased region" description="Low complexity" evidence="5">
    <location>
        <begin position="1472"/>
        <end position="1484"/>
    </location>
</feature>
<feature type="compositionally biased region" description="Basic and acidic residues" evidence="5">
    <location>
        <begin position="1529"/>
        <end position="1544"/>
    </location>
</feature>
<feature type="compositionally biased region" description="Basic and acidic residues" evidence="5">
    <location>
        <begin position="1507"/>
        <end position="1518"/>
    </location>
</feature>
<comment type="subcellular location">
    <subcellularLocation>
        <location evidence="1">Nucleus</location>
    </subcellularLocation>
</comment>
<evidence type="ECO:0000259" key="7">
    <source>
        <dbReference type="PROSITE" id="PS50200"/>
    </source>
</evidence>
<dbReference type="SMART" id="SM00314">
    <property type="entry name" value="RA"/>
    <property type="match status" value="2"/>
</dbReference>
<keyword evidence="4" id="KW-0175">Coiled coil</keyword>
<feature type="compositionally biased region" description="Basic and acidic residues" evidence="5">
    <location>
        <begin position="54"/>
        <end position="65"/>
    </location>
</feature>
<feature type="region of interest" description="Disordered" evidence="5">
    <location>
        <begin position="801"/>
        <end position="848"/>
    </location>
</feature>
<feature type="compositionally biased region" description="Acidic residues" evidence="5">
    <location>
        <begin position="1250"/>
        <end position="1260"/>
    </location>
</feature>
<feature type="region of interest" description="Disordered" evidence="5">
    <location>
        <begin position="311"/>
        <end position="341"/>
    </location>
</feature>
<feature type="region of interest" description="Disordered" evidence="5">
    <location>
        <begin position="1236"/>
        <end position="1261"/>
    </location>
</feature>
<dbReference type="CDD" id="cd09487">
    <property type="entry name" value="SAM_superfamily"/>
    <property type="match status" value="1"/>
</dbReference>
<organism evidence="8 9">
    <name type="scientific">Porites lobata</name>
    <dbReference type="NCBI Taxonomy" id="104759"/>
    <lineage>
        <taxon>Eukaryota</taxon>
        <taxon>Metazoa</taxon>
        <taxon>Cnidaria</taxon>
        <taxon>Anthozoa</taxon>
        <taxon>Hexacorallia</taxon>
        <taxon>Scleractinia</taxon>
        <taxon>Fungiina</taxon>
        <taxon>Poritidae</taxon>
        <taxon>Porites</taxon>
    </lineage>
</organism>
<protein>
    <submittedName>
        <fullName evidence="8">Uncharacterized protein</fullName>
    </submittedName>
</protein>
<dbReference type="Pfam" id="PF00788">
    <property type="entry name" value="RA"/>
    <property type="match status" value="2"/>
</dbReference>
<evidence type="ECO:0000256" key="1">
    <source>
        <dbReference type="ARBA" id="ARBA00004123"/>
    </source>
</evidence>
<feature type="region of interest" description="Disordered" evidence="5">
    <location>
        <begin position="950"/>
        <end position="1002"/>
    </location>
</feature>
<dbReference type="SUPFAM" id="SSF47769">
    <property type="entry name" value="SAM/Pointed domain"/>
    <property type="match status" value="1"/>
</dbReference>
<feature type="compositionally biased region" description="Polar residues" evidence="5">
    <location>
        <begin position="984"/>
        <end position="999"/>
    </location>
</feature>
<feature type="compositionally biased region" description="Pro residues" evidence="5">
    <location>
        <begin position="813"/>
        <end position="824"/>
    </location>
</feature>
<accession>A0ABN8Q6G1</accession>
<dbReference type="Pfam" id="PF09766">
    <property type="entry name" value="FmiP_Thoc5"/>
    <property type="match status" value="1"/>
</dbReference>
<gene>
    <name evidence="8" type="ORF">PLOB_00002492</name>
</gene>
<dbReference type="PANTHER" id="PTHR13375:SF3">
    <property type="entry name" value="THO COMPLEX SUBUNIT 5 HOMOLOG"/>
    <property type="match status" value="1"/>
</dbReference>
<evidence type="ECO:0000256" key="5">
    <source>
        <dbReference type="SAM" id="MobiDB-lite"/>
    </source>
</evidence>
<keyword evidence="9" id="KW-1185">Reference proteome</keyword>
<dbReference type="InterPro" id="IPR013761">
    <property type="entry name" value="SAM/pointed_sf"/>
</dbReference>
<name>A0ABN8Q6G1_9CNID</name>
<feature type="compositionally biased region" description="Low complexity" evidence="5">
    <location>
        <begin position="24"/>
        <end position="41"/>
    </location>
</feature>
<dbReference type="PANTHER" id="PTHR13375">
    <property type="entry name" value="FMS INTERACTING PROTEIN"/>
    <property type="match status" value="1"/>
</dbReference>
<dbReference type="PROSITE" id="PS50105">
    <property type="entry name" value="SAM_DOMAIN"/>
    <property type="match status" value="1"/>
</dbReference>
<feature type="compositionally biased region" description="Polar residues" evidence="5">
    <location>
        <begin position="884"/>
        <end position="894"/>
    </location>
</feature>
<dbReference type="CDD" id="cd17043">
    <property type="entry name" value="RA"/>
    <property type="match status" value="2"/>
</dbReference>
<feature type="compositionally biased region" description="Polar residues" evidence="5">
    <location>
        <begin position="1809"/>
        <end position="1818"/>
    </location>
</feature>
<feature type="region of interest" description="Disordered" evidence="5">
    <location>
        <begin position="676"/>
        <end position="709"/>
    </location>
</feature>
<feature type="domain" description="SAM" evidence="6">
    <location>
        <begin position="1346"/>
        <end position="1403"/>
    </location>
</feature>
<evidence type="ECO:0000256" key="3">
    <source>
        <dbReference type="ARBA" id="ARBA00023242"/>
    </source>
</evidence>
<dbReference type="Proteomes" id="UP001159405">
    <property type="component" value="Unassembled WGS sequence"/>
</dbReference>
<feature type="coiled-coil region" evidence="4">
    <location>
        <begin position="2007"/>
        <end position="2304"/>
    </location>
</feature>
<dbReference type="InterPro" id="IPR001660">
    <property type="entry name" value="SAM"/>
</dbReference>
<evidence type="ECO:0000256" key="2">
    <source>
        <dbReference type="ARBA" id="ARBA00008044"/>
    </source>
</evidence>
<comment type="similarity">
    <text evidence="2">Belongs to the THOC5 family.</text>
</comment>
<feature type="domain" description="Ras-associating" evidence="7">
    <location>
        <begin position="1710"/>
        <end position="1786"/>
    </location>
</feature>
<feature type="region of interest" description="Disordered" evidence="5">
    <location>
        <begin position="1790"/>
        <end position="1835"/>
    </location>
</feature>
<proteinExistence type="inferred from homology"/>
<dbReference type="InterPro" id="IPR019163">
    <property type="entry name" value="THO_Thoc5"/>
</dbReference>
<comment type="caution">
    <text evidence="8">The sequence shown here is derived from an EMBL/GenBank/DDBJ whole genome shotgun (WGS) entry which is preliminary data.</text>
</comment>
<feature type="compositionally biased region" description="Basic residues" evidence="5">
    <location>
        <begin position="1519"/>
        <end position="1528"/>
    </location>
</feature>
<feature type="coiled-coil region" evidence="4">
    <location>
        <begin position="1869"/>
        <end position="1978"/>
    </location>
</feature>
<evidence type="ECO:0000313" key="9">
    <source>
        <dbReference type="Proteomes" id="UP001159405"/>
    </source>
</evidence>
<feature type="region of interest" description="Disordered" evidence="5">
    <location>
        <begin position="1159"/>
        <end position="1212"/>
    </location>
</feature>
<sequence length="2332" mass="264655">MKRRRTRTPSDAGSPPQEKKTVKSSTSSNSSSIKDGPSKSSDAQNAANLEEAEVEKRTAESDVKSFEKGTEEIRKLVADIQGQKFANADTNESRIRCTLLFTILKKLNRLAHMRCKKSRERTQEAKQKVDSLHLQLQNLLYEVMHLKKEITKCLEFKSKDEEIELVSEEEFFRDAPKEISKPEVTKTDAHQLMLARLDWELEQRKRLATQKEQFLKKKESLSKEIHTKKEFLDSLQPRLENILKATQPVQEYMNMPLDAKRVQHETARYLPQPLYILYVQATAYKEACDSNLELKILGDLDVAKAAMETKTAARDVDSDSDQENAEGHKRSKHRRKKEESRLEEKRKLLLKKHPLQILVQVRCKDKATVDLLFSYLPTFSTVVVSPSLSLTEALPEPVLANSTILSPDSLLTSLFPDDSGKKAPNPASLYQLAKVGIKDFAEFVNQVGKPYMWAQRICGLDFLPEEIHDVVAKSSVSLSHMEATIKAIRTRILARLALQQQLTSLESLTIPQNKNSLQMFPSKISSGLTSWRPSTLEEFMEQPVLRCLIDDGFIVEDDMLYQAVFERGKAQLKASVIVSQEYPTAPPFFSVEVSCGKTIIRDSLTKAVEGEVNVFYPELTAVDSPFNLLTNQLRRLQMCFHIYLESGSLNHVDGAETFDREKFFLRVKKRSPSPLARRKFEPDSLGSESVHLSKPSLEAGNSKKSNYQRNISNDRLNAVKERTAFSPALMITNDVGFSISSDELSVSRTSPRTSPRIRNRHQVDRPEILPKPNRNLNRMNADHVPEESDFVGNITDLTHDSKISEEHNNPATMEPPPLPSSPPPLEDDVSASDPNETLRRDAKHSMQGSSFGKVIKTVNGKSLNSNLSRTLGSPIDNSDEVNGFSRTKQGRATTSSDISSSSSRIGKWQGYGRTWSGENHASTGMAQVGVALSERQTSLDSAIASRLSKYDTPYSSRQRKSVDKSPSSRRRRFKPVSLVDESEMTNTASIVETQSTDSLSKVDENRSQPISERLHGIQAGKFLPGQAFPRHLTNGTEIQTDGLSLSGSNTKNSLSDKFALNRTSPEPTVLLEYDVRNSEEKVIEVETNETAPFVVSDISGMYRSKADYLKKELSKDSRAVIDTGLNDRPDMQEGSPQVTLPKVVIEYDGEVVRDSMLHGYDTENSSDEGNLSKSSFEAEQDTFNLQQKEQESDGSSPVENGGDLQYSDYSDEEEDLDLVLDDVSLDDEDLTFEDLDSARQKMKQGKGIEDPDLDRDEENGMLDQHSPVQDIAVFSESEVEEIDEMLFDPPPMFASSDEGDRDDAGEVHIMDYGYEVHAPSPVIPPSLLEQQPRDEKRFHNLALDVWTEEDCVDWLDFIGLGHFTAEFKEHHVDGKMLKNINFQLLEEIGIDSPDEREVILSEIYRRFHPEEEDMFEMEIQGALQSASEQERMKIMAVLNALRSPAFQAELGIGSSTGSSSPRDSETGYQMASETGSISSSMSGGSHDHHPDMPPPPPPPSWSQSDTMPRDYNVHDTKDKGKKGKKQRKSSKDKDKLGEKEPKSEKQHKKHKGVSKLLESLSIGSGSSKLTKLFQHHHTSSSSSPSKKLNPTMQYLLEAGPQGLVRIWPTALSEEMNYCSFMINMTTTCAEMVKLVLGKYAVVDDPRRFYISEKSLGKGGSYSDLSDSDCPLLLQCSWSDPEKHRFELRCTNDGVIKMLFELEGYEDDLDYRSIPLSPKTPCSEALGIIVKKFKLPGKVSEYYLVEVSEENEDDREEVADHVCPLRLQMAWSAPDHVFRLCRRASEDVKDEDSKDTLDGWTTDATEDISQEQAVHSEASSVRGGEDELETHGGVERNEIVEETSEDLMEGLVRLDGVIEEESEAIASQELETVKQELMIKEEQLRDLRLRSDTLREKELEIESLLQENEKLKRRGEDLVKLQIEIENLRRENEELRIQERTNSELNNKVDVLAEKEREIEELRLQNKQLQRKAQEIEGKFDSEITLRDREIERLYTRNNELYTKEKVLESLQERSNALDSQEKELEKLKAVNEEFKTKQLEMASELKEVQEKNEDLLIGVAQAEKLKEINRELCQKIDEGEILRQELGKSEAEKKELREKIVVFEREGREAQTAGAEEAERLRKENHALATQCKDAEEMKKNIIKLTAQMRDMETRSQEQADKFDKKLEEFESEKKQLLERIAELEAREENETKAENSDKEMEDLKLENIFLVERTKEINELKSALAKMAAEAKENESFKQKYKELRDVESYLSKQVNAAETIARQKDKKLKEAENKINTLTEAVKDMEAKLEEHEQNRIYLNQLLSMLRDRDPTLLHVINTSLAQNEPEEWC</sequence>